<sequence>MFRRIMMMALLATFSIAFVQAQDVVAPPPPDTTTKNAVLINTLPQSEIDIPIRMDLRPIFQFANQFIDTLYTSPNYPNDWVMDGCSVRYQYRFVRGPMQFKAVNNVLYVSFSGYYGVRGSTRVCTSIGNSPWTPACSCGFGSEKPRRIDAGFVIQLKVLPDFRLGMVVNRINPTAVDKCEVCFFGKDITQTVADQLKAELDLSIKGFAKQMEQFSLKPYMKIAWDSLQAPYGLPGFGYLSVQPSAIRISQIQLVRDSMFVSVGLSARPELKAAPDMAKKPLPNLSDFKQRSGFRLFIAQNLHYDSLSTLMNANLSGKEFTAGKGLFKKTVRIDSVRMQGGGRKMFLKVYVSKAAKGVFFLEGIPKWDMLKQELYMDSLDYHIESKQWLVKSASYLLDGTITHKLKEYSRFNFTEKMTEMTTAIAEQMNRDVYPGIQSKGYVNRFVLEKIEAAANGLFIQGAAEGKLWLDIEAQQLLRQFLK</sequence>
<accession>A0A6I6G8M0</accession>
<evidence type="ECO:0000313" key="3">
    <source>
        <dbReference type="Proteomes" id="UP000426027"/>
    </source>
</evidence>
<feature type="signal peptide" evidence="1">
    <location>
        <begin position="1"/>
        <end position="21"/>
    </location>
</feature>
<protein>
    <submittedName>
        <fullName evidence="2">DUF4403 family protein</fullName>
    </submittedName>
</protein>
<gene>
    <name evidence="2" type="ORF">GLV81_06630</name>
</gene>
<dbReference type="EMBL" id="CP046566">
    <property type="protein sequence ID" value="QGW27813.1"/>
    <property type="molecule type" value="Genomic_DNA"/>
</dbReference>
<dbReference type="AlphaFoldDB" id="A0A6I6G8M0"/>
<name>A0A6I6G8M0_9BACT</name>
<evidence type="ECO:0000313" key="2">
    <source>
        <dbReference type="EMBL" id="QGW27813.1"/>
    </source>
</evidence>
<reference evidence="2 3" key="1">
    <citation type="submission" date="2019-11" db="EMBL/GenBank/DDBJ databases">
        <authorList>
            <person name="Im W.T."/>
        </authorList>
    </citation>
    <scope>NUCLEOTIDE SEQUENCE [LARGE SCALE GENOMIC DNA]</scope>
    <source>
        <strain evidence="2 3">SB-02</strain>
    </source>
</reference>
<dbReference type="KEGG" id="fls:GLV81_06630"/>
<dbReference type="InterPro" id="IPR025515">
    <property type="entry name" value="DUF4403"/>
</dbReference>
<keyword evidence="1" id="KW-0732">Signal</keyword>
<dbReference type="Pfam" id="PF14356">
    <property type="entry name" value="DUF4403"/>
    <property type="match status" value="1"/>
</dbReference>
<feature type="chain" id="PRO_5026194972" evidence="1">
    <location>
        <begin position="22"/>
        <end position="481"/>
    </location>
</feature>
<proteinExistence type="predicted"/>
<keyword evidence="3" id="KW-1185">Reference proteome</keyword>
<organism evidence="2 3">
    <name type="scientific">Phnomibacter ginsenosidimutans</name>
    <dbReference type="NCBI Taxonomy" id="2676868"/>
    <lineage>
        <taxon>Bacteria</taxon>
        <taxon>Pseudomonadati</taxon>
        <taxon>Bacteroidota</taxon>
        <taxon>Chitinophagia</taxon>
        <taxon>Chitinophagales</taxon>
        <taxon>Chitinophagaceae</taxon>
        <taxon>Phnomibacter</taxon>
    </lineage>
</organism>
<dbReference type="Proteomes" id="UP000426027">
    <property type="component" value="Chromosome"/>
</dbReference>
<dbReference type="RefSeq" id="WP_157477931.1">
    <property type="nucleotide sequence ID" value="NZ_CP046566.1"/>
</dbReference>
<evidence type="ECO:0000256" key="1">
    <source>
        <dbReference type="SAM" id="SignalP"/>
    </source>
</evidence>